<evidence type="ECO:0000313" key="1">
    <source>
        <dbReference type="EMBL" id="OZG55730.1"/>
    </source>
</evidence>
<name>A0A261F9A6_9BIFI</name>
<reference evidence="1 2" key="1">
    <citation type="journal article" date="2017" name="BMC Genomics">
        <title>Comparative genomic and phylogenomic analyses of the Bifidobacteriaceae family.</title>
        <authorList>
            <person name="Lugli G.A."/>
            <person name="Milani C."/>
            <person name="Turroni F."/>
            <person name="Duranti S."/>
            <person name="Mancabelli L."/>
            <person name="Mangifesta M."/>
            <person name="Ferrario C."/>
            <person name="Modesto M."/>
            <person name="Mattarelli P."/>
            <person name="Jiri K."/>
            <person name="van Sinderen D."/>
            <person name="Ventura M."/>
        </authorList>
    </citation>
    <scope>NUCLEOTIDE SEQUENCE [LARGE SCALE GENOMIC DNA]</scope>
    <source>
        <strain evidence="1 2">LMG 21773</strain>
    </source>
</reference>
<protein>
    <submittedName>
        <fullName evidence="1">Uncharacterized protein</fullName>
    </submittedName>
</protein>
<proteinExistence type="predicted"/>
<accession>A0A261F9A6</accession>
<evidence type="ECO:0000313" key="2">
    <source>
        <dbReference type="Proteomes" id="UP000228976"/>
    </source>
</evidence>
<comment type="caution">
    <text evidence="1">The sequence shown here is derived from an EMBL/GenBank/DDBJ whole genome shotgun (WGS) entry which is preliminary data.</text>
</comment>
<dbReference type="AlphaFoldDB" id="A0A261F9A6"/>
<sequence length="100" mass="11373">MKNTIEKNMYSQLTQSGKDARLSGGTRIVVPRDRVFSLARDIAGQDEYVRRLAAGKHFAQIVNLVRSAFQHLGVSVQEDDMNRYAQAVHEGRDYRFVVAF</sequence>
<dbReference type="RefSeq" id="WP_094689351.1">
    <property type="nucleotide sequence ID" value="NZ_JACBYZ010000001.1"/>
</dbReference>
<keyword evidence="2" id="KW-1185">Reference proteome</keyword>
<gene>
    <name evidence="1" type="ORF">AEAE_0218</name>
</gene>
<dbReference type="Proteomes" id="UP000228976">
    <property type="component" value="Unassembled WGS sequence"/>
</dbReference>
<dbReference type="EMBL" id="MWWU01000002">
    <property type="protein sequence ID" value="OZG55730.1"/>
    <property type="molecule type" value="Genomic_DNA"/>
</dbReference>
<organism evidence="1 2">
    <name type="scientific">Aeriscardovia aeriphila</name>
    <dbReference type="NCBI Taxonomy" id="218139"/>
    <lineage>
        <taxon>Bacteria</taxon>
        <taxon>Bacillati</taxon>
        <taxon>Actinomycetota</taxon>
        <taxon>Actinomycetes</taxon>
        <taxon>Bifidobacteriales</taxon>
        <taxon>Bifidobacteriaceae</taxon>
        <taxon>Aeriscardovia</taxon>
    </lineage>
</organism>